<name>A0A1L8GNG5_XENLA</name>
<dbReference type="KEGG" id="xla:108714472"/>
<dbReference type="AGR" id="Xenbase:XB-GENE-6486513"/>
<organism evidence="5 6">
    <name type="scientific">Xenopus laevis</name>
    <name type="common">African clawed frog</name>
    <dbReference type="NCBI Taxonomy" id="8355"/>
    <lineage>
        <taxon>Eukaryota</taxon>
        <taxon>Metazoa</taxon>
        <taxon>Chordata</taxon>
        <taxon>Craniata</taxon>
        <taxon>Vertebrata</taxon>
        <taxon>Euteleostomi</taxon>
        <taxon>Amphibia</taxon>
        <taxon>Batrachia</taxon>
        <taxon>Anura</taxon>
        <taxon>Pipoidea</taxon>
        <taxon>Pipidae</taxon>
        <taxon>Xenopodinae</taxon>
        <taxon>Xenopus</taxon>
        <taxon>Xenopus</taxon>
    </lineage>
</organism>
<dbReference type="Xenbase" id="XB-GENE-6486513">
    <property type="gene designation" value="fmc1.L"/>
</dbReference>
<evidence type="ECO:0000256" key="2">
    <source>
        <dbReference type="ARBA" id="ARBA00013846"/>
    </source>
</evidence>
<sequence length="111" mass="13008">MAALGSPLRTFRSLLRELRYMSGPNRYRDTAAYNYIREQFRRNQVTEEKFCRAQQELHFQASTYLCLLRSVRNHDLLHQEYHGKGERSPEQVAGLVGLKLPKQPGGKGWER</sequence>
<feature type="region of interest" description="Disordered" evidence="4">
    <location>
        <begin position="82"/>
        <end position="111"/>
    </location>
</feature>
<reference evidence="6" key="1">
    <citation type="submission" date="2025-08" db="UniProtKB">
        <authorList>
            <consortium name="RefSeq"/>
        </authorList>
    </citation>
    <scope>IDENTIFICATION</scope>
    <source>
        <strain evidence="6">J_2021</strain>
        <tissue evidence="6">Erythrocytes</tissue>
    </source>
</reference>
<dbReference type="PANTHER" id="PTHR31716:SF1">
    <property type="entry name" value="PROTEIN FMC1 HOMOLOG"/>
    <property type="match status" value="1"/>
</dbReference>
<evidence type="ECO:0000256" key="1">
    <source>
        <dbReference type="ARBA" id="ARBA00009058"/>
    </source>
</evidence>
<dbReference type="OMA" id="HHASLTY"/>
<evidence type="ECO:0000313" key="6">
    <source>
        <dbReference type="RefSeq" id="XP_018114244.1"/>
    </source>
</evidence>
<dbReference type="GeneID" id="108714472"/>
<proteinExistence type="inferred from homology"/>
<evidence type="ECO:0000256" key="4">
    <source>
        <dbReference type="SAM" id="MobiDB-lite"/>
    </source>
</evidence>
<dbReference type="STRING" id="8355.A0A1L8GNG5"/>
<evidence type="ECO:0000256" key="3">
    <source>
        <dbReference type="ARBA" id="ARBA00045742"/>
    </source>
</evidence>
<accession>A0A1L8GNG5</accession>
<comment type="function">
    <text evidence="3">Plays a role in the assembly/stability of the mitochondrial membrane ATP synthase (F(1)F(0) ATP synthase or Complex V).</text>
</comment>
<dbReference type="Pfam" id="PF13233">
    <property type="entry name" value="Complex1_LYR_2"/>
    <property type="match status" value="1"/>
</dbReference>
<dbReference type="RefSeq" id="XP_018114244.1">
    <property type="nucleotide sequence ID" value="XM_018258755.2"/>
</dbReference>
<evidence type="ECO:0000313" key="5">
    <source>
        <dbReference type="Proteomes" id="UP000186698"/>
    </source>
</evidence>
<dbReference type="AlphaFoldDB" id="A0A1L8GNG5"/>
<dbReference type="CDD" id="cd20271">
    <property type="entry name" value="Complex1_LYR_FMC1"/>
    <property type="match status" value="1"/>
</dbReference>
<keyword evidence="5" id="KW-1185">Reference proteome</keyword>
<feature type="compositionally biased region" description="Low complexity" evidence="4">
    <location>
        <begin position="94"/>
        <end position="104"/>
    </location>
</feature>
<dbReference type="OrthoDB" id="551431at2759"/>
<evidence type="ECO:0000313" key="7">
    <source>
        <dbReference type="Xenbase" id="XB-GENE-6486513"/>
    </source>
</evidence>
<dbReference type="GO" id="GO:0005739">
    <property type="term" value="C:mitochondrion"/>
    <property type="evidence" value="ECO:0000318"/>
    <property type="project" value="GO_Central"/>
</dbReference>
<dbReference type="InterPro" id="IPR037667">
    <property type="entry name" value="FMC1_homologue"/>
</dbReference>
<dbReference type="Proteomes" id="UP000186698">
    <property type="component" value="Chromosome 4L"/>
</dbReference>
<dbReference type="PaxDb" id="8355-A0A1L8GNG5"/>
<protein>
    <recommendedName>
        <fullName evidence="2">Protein FMC1 homolog</fullName>
    </recommendedName>
</protein>
<comment type="similarity">
    <text evidence="1">Belongs to the FMC1 family.</text>
</comment>
<dbReference type="CTD" id="108714472"/>
<dbReference type="Bgee" id="108714472">
    <property type="expression patterns" value="Expressed in oocyte and 19 other cell types or tissues"/>
</dbReference>
<gene>
    <name evidence="6 7" type="primary">fmc1.L</name>
</gene>
<dbReference type="PANTHER" id="PTHR31716">
    <property type="entry name" value="PROTEIN FMC1 HOMOLOG"/>
    <property type="match status" value="1"/>
</dbReference>